<evidence type="ECO:0000313" key="8">
    <source>
        <dbReference type="Proteomes" id="UP000663848"/>
    </source>
</evidence>
<dbReference type="AlphaFoldDB" id="A0A822FHU3"/>
<dbReference type="EMBL" id="CAJOBR010079922">
    <property type="protein sequence ID" value="CAF5120745.1"/>
    <property type="molecule type" value="Genomic_DNA"/>
</dbReference>
<dbReference type="Pfam" id="PF00069">
    <property type="entry name" value="Pkinase"/>
    <property type="match status" value="1"/>
</dbReference>
<dbReference type="Proteomes" id="UP000663848">
    <property type="component" value="Unassembled WGS sequence"/>
</dbReference>
<keyword evidence="4" id="KW-0067">ATP-binding</keyword>
<evidence type="ECO:0000256" key="5">
    <source>
        <dbReference type="ARBA" id="ARBA00037982"/>
    </source>
</evidence>
<evidence type="ECO:0000259" key="6">
    <source>
        <dbReference type="PROSITE" id="PS50011"/>
    </source>
</evidence>
<feature type="non-terminal residue" evidence="7">
    <location>
        <position position="1"/>
    </location>
</feature>
<dbReference type="PROSITE" id="PS00108">
    <property type="entry name" value="PROTEIN_KINASE_ST"/>
    <property type="match status" value="1"/>
</dbReference>
<dbReference type="InterPro" id="IPR011009">
    <property type="entry name" value="Kinase-like_dom_sf"/>
</dbReference>
<dbReference type="InterPro" id="IPR008271">
    <property type="entry name" value="Ser/Thr_kinase_AS"/>
</dbReference>
<dbReference type="GO" id="GO:0005634">
    <property type="term" value="C:nucleus"/>
    <property type="evidence" value="ECO:0007669"/>
    <property type="project" value="TreeGrafter"/>
</dbReference>
<organism evidence="7 8">
    <name type="scientific">Rotaria socialis</name>
    <dbReference type="NCBI Taxonomy" id="392032"/>
    <lineage>
        <taxon>Eukaryota</taxon>
        <taxon>Metazoa</taxon>
        <taxon>Spiralia</taxon>
        <taxon>Gnathifera</taxon>
        <taxon>Rotifera</taxon>
        <taxon>Eurotatoria</taxon>
        <taxon>Bdelloidea</taxon>
        <taxon>Philodinida</taxon>
        <taxon>Philodinidae</taxon>
        <taxon>Rotaria</taxon>
    </lineage>
</organism>
<feature type="domain" description="Protein kinase" evidence="6">
    <location>
        <begin position="1"/>
        <end position="80"/>
    </location>
</feature>
<dbReference type="SUPFAM" id="SSF56112">
    <property type="entry name" value="Protein kinase-like (PK-like)"/>
    <property type="match status" value="1"/>
</dbReference>
<keyword evidence="3" id="KW-0418">Kinase</keyword>
<proteinExistence type="inferred from homology"/>
<gene>
    <name evidence="7" type="ORF">QYT958_LOCUS46037</name>
</gene>
<accession>A0A822FHU3</accession>
<comment type="caution">
    <text evidence="7">The sequence shown here is derived from an EMBL/GenBank/DDBJ whole genome shotgun (WGS) entry which is preliminary data.</text>
</comment>
<comment type="similarity">
    <text evidence="5">Belongs to the protein kinase superfamily. Ser/Thr protein kinase family. GCN2 subfamily.</text>
</comment>
<evidence type="ECO:0000256" key="3">
    <source>
        <dbReference type="ARBA" id="ARBA00022777"/>
    </source>
</evidence>
<dbReference type="InterPro" id="IPR050339">
    <property type="entry name" value="CC_SR_Kinase"/>
</dbReference>
<dbReference type="Gene3D" id="1.10.510.10">
    <property type="entry name" value="Transferase(Phosphotransferase) domain 1"/>
    <property type="match status" value="1"/>
</dbReference>
<feature type="non-terminal residue" evidence="7">
    <location>
        <position position="80"/>
    </location>
</feature>
<evidence type="ECO:0000256" key="1">
    <source>
        <dbReference type="ARBA" id="ARBA00022679"/>
    </source>
</evidence>
<evidence type="ECO:0000256" key="4">
    <source>
        <dbReference type="ARBA" id="ARBA00022840"/>
    </source>
</evidence>
<dbReference type="PANTHER" id="PTHR11042:SF185">
    <property type="entry name" value="WEE1-LIKE PROTEIN KINASE"/>
    <property type="match status" value="1"/>
</dbReference>
<reference evidence="7" key="1">
    <citation type="submission" date="2021-02" db="EMBL/GenBank/DDBJ databases">
        <authorList>
            <person name="Nowell W R."/>
        </authorList>
    </citation>
    <scope>NUCLEOTIDE SEQUENCE</scope>
</reference>
<dbReference type="PROSITE" id="PS50011">
    <property type="entry name" value="PROTEIN_KINASE_DOM"/>
    <property type="match status" value="1"/>
</dbReference>
<dbReference type="GO" id="GO:0005524">
    <property type="term" value="F:ATP binding"/>
    <property type="evidence" value="ECO:0007669"/>
    <property type="project" value="UniProtKB-KW"/>
</dbReference>
<keyword evidence="2" id="KW-0547">Nucleotide-binding</keyword>
<dbReference type="GO" id="GO:0005737">
    <property type="term" value="C:cytoplasm"/>
    <property type="evidence" value="ECO:0007669"/>
    <property type="project" value="TreeGrafter"/>
</dbReference>
<name>A0A822FHU3_9BILA</name>
<sequence>LKQIVHQISDALAFMHAQDLAHLDIKPANIMLCQRSVNLEKDNVDYDDDRTNNIIYKLTDLGHVSQISLSTSEEDGDSRY</sequence>
<dbReference type="GO" id="GO:0004713">
    <property type="term" value="F:protein tyrosine kinase activity"/>
    <property type="evidence" value="ECO:0007669"/>
    <property type="project" value="TreeGrafter"/>
</dbReference>
<dbReference type="InterPro" id="IPR000719">
    <property type="entry name" value="Prot_kinase_dom"/>
</dbReference>
<dbReference type="PANTHER" id="PTHR11042">
    <property type="entry name" value="EUKARYOTIC TRANSLATION INITIATION FACTOR 2-ALPHA KINASE EIF2-ALPHA KINASE -RELATED"/>
    <property type="match status" value="1"/>
</dbReference>
<evidence type="ECO:0000256" key="2">
    <source>
        <dbReference type="ARBA" id="ARBA00022741"/>
    </source>
</evidence>
<evidence type="ECO:0000313" key="7">
    <source>
        <dbReference type="EMBL" id="CAF5120745.1"/>
    </source>
</evidence>
<keyword evidence="1" id="KW-0808">Transferase</keyword>
<protein>
    <recommendedName>
        <fullName evidence="6">Protein kinase domain-containing protein</fullName>
    </recommendedName>
</protein>